<protein>
    <submittedName>
        <fullName evidence="3">Uncharacterized protein LOC112552661</fullName>
    </submittedName>
</protein>
<feature type="transmembrane region" description="Helical" evidence="1">
    <location>
        <begin position="12"/>
        <end position="38"/>
    </location>
</feature>
<keyword evidence="1" id="KW-0472">Membrane</keyword>
<organism evidence="2 3">
    <name type="scientific">Pogonomyrmex barbatus</name>
    <name type="common">red harvester ant</name>
    <dbReference type="NCBI Taxonomy" id="144034"/>
    <lineage>
        <taxon>Eukaryota</taxon>
        <taxon>Metazoa</taxon>
        <taxon>Ecdysozoa</taxon>
        <taxon>Arthropoda</taxon>
        <taxon>Hexapoda</taxon>
        <taxon>Insecta</taxon>
        <taxon>Pterygota</taxon>
        <taxon>Neoptera</taxon>
        <taxon>Endopterygota</taxon>
        <taxon>Hymenoptera</taxon>
        <taxon>Apocrita</taxon>
        <taxon>Aculeata</taxon>
        <taxon>Formicoidea</taxon>
        <taxon>Formicidae</taxon>
        <taxon>Myrmicinae</taxon>
        <taxon>Pogonomyrmex</taxon>
    </lineage>
</organism>
<dbReference type="OrthoDB" id="7550677at2759"/>
<dbReference type="AlphaFoldDB" id="A0A8N1S5Y5"/>
<dbReference type="GeneID" id="112552661"/>
<evidence type="ECO:0000313" key="3">
    <source>
        <dbReference type="RefSeq" id="XP_025074151.1"/>
    </source>
</evidence>
<dbReference type="Proteomes" id="UP000504615">
    <property type="component" value="Unplaced"/>
</dbReference>
<feature type="transmembrane region" description="Helical" evidence="1">
    <location>
        <begin position="85"/>
        <end position="103"/>
    </location>
</feature>
<keyword evidence="1" id="KW-1133">Transmembrane helix</keyword>
<feature type="transmembrane region" description="Helical" evidence="1">
    <location>
        <begin position="59"/>
        <end position="79"/>
    </location>
</feature>
<name>A0A8N1S5Y5_9HYME</name>
<proteinExistence type="predicted"/>
<keyword evidence="2" id="KW-1185">Reference proteome</keyword>
<sequence>FKQLYKKKDLFSVFVSVGAISFLTAPFTIRIIDILLASNVTRPKRLPSASEYFLDLEKYYYFLLAVTYVGYITTVVIIITVDTIYVALLQHVCGILALLRYLNVTSIHSNKGKVSHRLKRLATSNQSDNVDRNPKWDKNIENIIQCVQLQIRVERYNGLWYQMSLEAKKMLLFLIMKCQKPYHITMAKLYIISLEGYSMYNKKIDSLIVYKSTIKFISFTFFI</sequence>
<gene>
    <name evidence="3" type="primary">LOC112552661</name>
</gene>
<evidence type="ECO:0000313" key="2">
    <source>
        <dbReference type="Proteomes" id="UP000504615"/>
    </source>
</evidence>
<keyword evidence="1" id="KW-0812">Transmembrane</keyword>
<reference evidence="3" key="1">
    <citation type="submission" date="2025-08" db="UniProtKB">
        <authorList>
            <consortium name="RefSeq"/>
        </authorList>
    </citation>
    <scope>IDENTIFICATION</scope>
</reference>
<feature type="non-terminal residue" evidence="3">
    <location>
        <position position="1"/>
    </location>
</feature>
<accession>A0A8N1S5Y5</accession>
<dbReference type="RefSeq" id="XP_025074151.1">
    <property type="nucleotide sequence ID" value="XM_025218366.1"/>
</dbReference>
<evidence type="ECO:0000256" key="1">
    <source>
        <dbReference type="SAM" id="Phobius"/>
    </source>
</evidence>